<keyword evidence="4" id="KW-1185">Reference proteome</keyword>
<organism evidence="1 3">
    <name type="scientific">Streptomyces griseochromogenes</name>
    <dbReference type="NCBI Taxonomy" id="68214"/>
    <lineage>
        <taxon>Bacteria</taxon>
        <taxon>Bacillati</taxon>
        <taxon>Actinomycetota</taxon>
        <taxon>Actinomycetes</taxon>
        <taxon>Kitasatosporales</taxon>
        <taxon>Streptomycetaceae</taxon>
        <taxon>Streptomyces</taxon>
    </lineage>
</organism>
<accession>A0A1B1AYM5</accession>
<sequence>MVSGDGRTLTVMAESGGCDGLPRLRASETSKTVFLTVRVVTRTGPDIACPADARIGPARATLHTVLGSRTVTDETTGRRLVVRRG</sequence>
<protein>
    <submittedName>
        <fullName evidence="1">Uncharacterized protein</fullName>
    </submittedName>
</protein>
<name>A0A1B1AYM5_9ACTN</name>
<evidence type="ECO:0000313" key="3">
    <source>
        <dbReference type="Proteomes" id="UP000092659"/>
    </source>
</evidence>
<dbReference type="KEGG" id="sgs:AVL59_20470"/>
<proteinExistence type="predicted"/>
<dbReference type="EMBL" id="JAGGLP010000020">
    <property type="protein sequence ID" value="MBP2054235.1"/>
    <property type="molecule type" value="Genomic_DNA"/>
</dbReference>
<evidence type="ECO:0000313" key="2">
    <source>
        <dbReference type="EMBL" id="MBP2054235.1"/>
    </source>
</evidence>
<evidence type="ECO:0000313" key="1">
    <source>
        <dbReference type="EMBL" id="ANP51655.1"/>
    </source>
</evidence>
<reference evidence="1 3" key="1">
    <citation type="submission" date="2016-06" db="EMBL/GenBank/DDBJ databases">
        <title>Complete genome sequence of Streptomyces griseochromogenes ATCC 14511, the Blasticidin S producer.</title>
        <authorList>
            <person name="Wu L."/>
        </authorList>
    </citation>
    <scope>NUCLEOTIDE SEQUENCE [LARGE SCALE GENOMIC DNA]</scope>
    <source>
        <strain evidence="1 3">ATCC 14511</strain>
    </source>
</reference>
<dbReference type="AlphaFoldDB" id="A0A1B1AYM5"/>
<gene>
    <name evidence="1" type="ORF">AVL59_20470</name>
    <name evidence="2" type="ORF">J2Z21_007238</name>
</gene>
<dbReference type="Proteomes" id="UP000092659">
    <property type="component" value="Chromosome"/>
</dbReference>
<evidence type="ECO:0000313" key="4">
    <source>
        <dbReference type="Proteomes" id="UP001519309"/>
    </source>
</evidence>
<reference evidence="2 4" key="2">
    <citation type="submission" date="2021-03" db="EMBL/GenBank/DDBJ databases">
        <title>Genomic Encyclopedia of Type Strains, Phase IV (KMG-IV): sequencing the most valuable type-strain genomes for metagenomic binning, comparative biology and taxonomic classification.</title>
        <authorList>
            <person name="Goeker M."/>
        </authorList>
    </citation>
    <scope>NUCLEOTIDE SEQUENCE [LARGE SCALE GENOMIC DNA]</scope>
    <source>
        <strain evidence="2 4">DSM 40499</strain>
    </source>
</reference>
<dbReference type="EMBL" id="CP016279">
    <property type="protein sequence ID" value="ANP51655.1"/>
    <property type="molecule type" value="Genomic_DNA"/>
</dbReference>
<dbReference type="Proteomes" id="UP001519309">
    <property type="component" value="Unassembled WGS sequence"/>
</dbReference>